<name>A0AAD5B4U0_SILAS</name>
<evidence type="ECO:0000313" key="4">
    <source>
        <dbReference type="Proteomes" id="UP001205998"/>
    </source>
</evidence>
<sequence>VKLRPEKCELFRQEVRYVGRMVSANGVRIDPHDLEAVIALKSQRPQTVGEVRRLLGFLGYYRPFIQDFSRVAKPIYELLQTQPGATKNQYNPGKRKGPQMPSRTPVEWTSEQQKTLDLLIDLLVNPPVLAYPDFNLPFVLHTDASERGLRAILYQHQDG</sequence>
<keyword evidence="4" id="KW-1185">Reference proteome</keyword>
<dbReference type="PANTHER" id="PTHR33064:SF37">
    <property type="entry name" value="RIBONUCLEASE H"/>
    <property type="match status" value="1"/>
</dbReference>
<accession>A0AAD5B4U0</accession>
<dbReference type="InterPro" id="IPR043502">
    <property type="entry name" value="DNA/RNA_pol_sf"/>
</dbReference>
<dbReference type="Pfam" id="PF17919">
    <property type="entry name" value="RT_RNaseH_2"/>
    <property type="match status" value="1"/>
</dbReference>
<feature type="non-terminal residue" evidence="3">
    <location>
        <position position="1"/>
    </location>
</feature>
<organism evidence="3 4">
    <name type="scientific">Silurus asotus</name>
    <name type="common">Amur catfish</name>
    <name type="synonym">Parasilurus asotus</name>
    <dbReference type="NCBI Taxonomy" id="30991"/>
    <lineage>
        <taxon>Eukaryota</taxon>
        <taxon>Metazoa</taxon>
        <taxon>Chordata</taxon>
        <taxon>Craniata</taxon>
        <taxon>Vertebrata</taxon>
        <taxon>Euteleostomi</taxon>
        <taxon>Actinopterygii</taxon>
        <taxon>Neopterygii</taxon>
        <taxon>Teleostei</taxon>
        <taxon>Ostariophysi</taxon>
        <taxon>Siluriformes</taxon>
        <taxon>Siluridae</taxon>
        <taxon>Silurus</taxon>
    </lineage>
</organism>
<comment type="caution">
    <text evidence="3">The sequence shown here is derived from an EMBL/GenBank/DDBJ whole genome shotgun (WGS) entry which is preliminary data.</text>
</comment>
<dbReference type="FunFam" id="3.30.70.270:FF:000020">
    <property type="entry name" value="Transposon Tf2-6 polyprotein-like Protein"/>
    <property type="match status" value="1"/>
</dbReference>
<dbReference type="SUPFAM" id="SSF56672">
    <property type="entry name" value="DNA/RNA polymerases"/>
    <property type="match status" value="1"/>
</dbReference>
<dbReference type="AlphaFoldDB" id="A0AAD5B4U0"/>
<dbReference type="PANTHER" id="PTHR33064">
    <property type="entry name" value="POL PROTEIN"/>
    <property type="match status" value="1"/>
</dbReference>
<feature type="non-terminal residue" evidence="3">
    <location>
        <position position="159"/>
    </location>
</feature>
<dbReference type="InterPro" id="IPR041577">
    <property type="entry name" value="RT_RNaseH_2"/>
</dbReference>
<dbReference type="InterPro" id="IPR043128">
    <property type="entry name" value="Rev_trsase/Diguanyl_cyclase"/>
</dbReference>
<reference evidence="3" key="1">
    <citation type="submission" date="2018-07" db="EMBL/GenBank/DDBJ databases">
        <title>Comparative genomics of catfishes provides insights into carnivory and benthic adaptation.</title>
        <authorList>
            <person name="Zhang Y."/>
            <person name="Wang D."/>
            <person name="Peng Z."/>
            <person name="Zheng S."/>
            <person name="Shao F."/>
            <person name="Tao W."/>
        </authorList>
    </citation>
    <scope>NUCLEOTIDE SEQUENCE</scope>
    <source>
        <strain evidence="3">Chongqing</strain>
    </source>
</reference>
<evidence type="ECO:0000313" key="3">
    <source>
        <dbReference type="EMBL" id="KAI5627810.1"/>
    </source>
</evidence>
<dbReference type="Gene3D" id="3.30.70.270">
    <property type="match status" value="1"/>
</dbReference>
<feature type="region of interest" description="Disordered" evidence="1">
    <location>
        <begin position="84"/>
        <end position="105"/>
    </location>
</feature>
<evidence type="ECO:0000256" key="1">
    <source>
        <dbReference type="SAM" id="MobiDB-lite"/>
    </source>
</evidence>
<gene>
    <name evidence="3" type="ORF">C0J50_10669</name>
</gene>
<protein>
    <submittedName>
        <fullName evidence="3">Thy-1 membrane glycoprotein isoform X1</fullName>
    </submittedName>
</protein>
<dbReference type="InterPro" id="IPR051320">
    <property type="entry name" value="Viral_Replic_Matur_Polypro"/>
</dbReference>
<feature type="domain" description="Reverse transcriptase/retrotransposon-derived protein RNase H-like" evidence="2">
    <location>
        <begin position="108"/>
        <end position="158"/>
    </location>
</feature>
<dbReference type="Proteomes" id="UP001205998">
    <property type="component" value="Unassembled WGS sequence"/>
</dbReference>
<evidence type="ECO:0000259" key="2">
    <source>
        <dbReference type="Pfam" id="PF17919"/>
    </source>
</evidence>
<proteinExistence type="predicted"/>
<dbReference type="EMBL" id="MU548893">
    <property type="protein sequence ID" value="KAI5627810.1"/>
    <property type="molecule type" value="Genomic_DNA"/>
</dbReference>